<reference evidence="5" key="1">
    <citation type="submission" date="2022-03" db="EMBL/GenBank/DDBJ databases">
        <authorList>
            <person name="Tunstrom K."/>
        </authorList>
    </citation>
    <scope>NUCLEOTIDE SEQUENCE</scope>
</reference>
<dbReference type="Pfam" id="PF04500">
    <property type="entry name" value="FLYWCH"/>
    <property type="match status" value="1"/>
</dbReference>
<keyword evidence="1" id="KW-0479">Metal-binding</keyword>
<dbReference type="Gene3D" id="2.20.25.240">
    <property type="match status" value="2"/>
</dbReference>
<keyword evidence="3" id="KW-0862">Zinc</keyword>
<name>A0AAU9TDR2_EUPED</name>
<evidence type="ECO:0000313" key="5">
    <source>
        <dbReference type="EMBL" id="CAH2085759.1"/>
    </source>
</evidence>
<proteinExistence type="predicted"/>
<comment type="caution">
    <text evidence="5">The sequence shown here is derived from an EMBL/GenBank/DDBJ whole genome shotgun (WGS) entry which is preliminary data.</text>
</comment>
<dbReference type="AlphaFoldDB" id="A0AAU9TDR2"/>
<evidence type="ECO:0000256" key="2">
    <source>
        <dbReference type="ARBA" id="ARBA00022771"/>
    </source>
</evidence>
<evidence type="ECO:0000259" key="4">
    <source>
        <dbReference type="Pfam" id="PF04500"/>
    </source>
</evidence>
<gene>
    <name evidence="5" type="ORF">EEDITHA_LOCUS2203</name>
</gene>
<protein>
    <recommendedName>
        <fullName evidence="4">FLYWCH-type domain-containing protein</fullName>
    </recommendedName>
</protein>
<organism evidence="5 6">
    <name type="scientific">Euphydryas editha</name>
    <name type="common">Edith's checkerspot</name>
    <dbReference type="NCBI Taxonomy" id="104508"/>
    <lineage>
        <taxon>Eukaryota</taxon>
        <taxon>Metazoa</taxon>
        <taxon>Ecdysozoa</taxon>
        <taxon>Arthropoda</taxon>
        <taxon>Hexapoda</taxon>
        <taxon>Insecta</taxon>
        <taxon>Pterygota</taxon>
        <taxon>Neoptera</taxon>
        <taxon>Endopterygota</taxon>
        <taxon>Lepidoptera</taxon>
        <taxon>Glossata</taxon>
        <taxon>Ditrysia</taxon>
        <taxon>Papilionoidea</taxon>
        <taxon>Nymphalidae</taxon>
        <taxon>Nymphalinae</taxon>
        <taxon>Euphydryas</taxon>
    </lineage>
</organism>
<evidence type="ECO:0000256" key="1">
    <source>
        <dbReference type="ARBA" id="ARBA00022723"/>
    </source>
</evidence>
<dbReference type="InterPro" id="IPR007588">
    <property type="entry name" value="Znf_FLYWCH"/>
</dbReference>
<evidence type="ECO:0000313" key="6">
    <source>
        <dbReference type="Proteomes" id="UP001153954"/>
    </source>
</evidence>
<keyword evidence="2" id="KW-0863">Zinc-finger</keyword>
<evidence type="ECO:0000256" key="3">
    <source>
        <dbReference type="ARBA" id="ARBA00022833"/>
    </source>
</evidence>
<dbReference type="Proteomes" id="UP001153954">
    <property type="component" value="Unassembled WGS sequence"/>
</dbReference>
<sequence length="134" mass="15455">MLMGYTYSKSSKTSNYYCSKKDQGCKARLKLDQDGKIVRHNNLVHGHPPPQYREITYQFLKTRQGGNLLMVNGYTYSQRSCTMNYYCSKKDKGCKVGVKLDINGRLTFKNLYVHNHPPPKYHITETGSYVKLSS</sequence>
<dbReference type="EMBL" id="CAKOGL010000004">
    <property type="protein sequence ID" value="CAH2085759.1"/>
    <property type="molecule type" value="Genomic_DNA"/>
</dbReference>
<keyword evidence="6" id="KW-1185">Reference proteome</keyword>
<feature type="domain" description="FLYWCH-type" evidence="4">
    <location>
        <begin position="59"/>
        <end position="116"/>
    </location>
</feature>
<dbReference type="GO" id="GO:0008270">
    <property type="term" value="F:zinc ion binding"/>
    <property type="evidence" value="ECO:0007669"/>
    <property type="project" value="UniProtKB-KW"/>
</dbReference>
<accession>A0AAU9TDR2</accession>